<dbReference type="PANTHER" id="PTHR12848:SF16">
    <property type="entry name" value="REGULATORY-ASSOCIATED PROTEIN OF MTOR"/>
    <property type="match status" value="1"/>
</dbReference>
<dbReference type="VEuPathDB" id="TrichDB:TRFO_38834"/>
<evidence type="ECO:0000256" key="3">
    <source>
        <dbReference type="SAM" id="MobiDB-lite"/>
    </source>
</evidence>
<keyword evidence="1" id="KW-0853">WD repeat</keyword>
<dbReference type="EMBL" id="MLAK01001274">
    <property type="protein sequence ID" value="OHS94972.1"/>
    <property type="molecule type" value="Genomic_DNA"/>
</dbReference>
<dbReference type="GO" id="GO:0009267">
    <property type="term" value="P:cellular response to starvation"/>
    <property type="evidence" value="ECO:0007669"/>
    <property type="project" value="TreeGrafter"/>
</dbReference>
<keyword evidence="2" id="KW-0677">Repeat</keyword>
<dbReference type="GO" id="GO:0031929">
    <property type="term" value="P:TOR signaling"/>
    <property type="evidence" value="ECO:0007669"/>
    <property type="project" value="InterPro"/>
</dbReference>
<evidence type="ECO:0000259" key="4">
    <source>
        <dbReference type="SMART" id="SM01302"/>
    </source>
</evidence>
<dbReference type="Pfam" id="PF14538">
    <property type="entry name" value="Raptor_N"/>
    <property type="match status" value="1"/>
</dbReference>
<dbReference type="SUPFAM" id="SSF48371">
    <property type="entry name" value="ARM repeat"/>
    <property type="match status" value="1"/>
</dbReference>
<dbReference type="InterPro" id="IPR004083">
    <property type="entry name" value="Raptor"/>
</dbReference>
<dbReference type="OrthoDB" id="10262360at2759"/>
<dbReference type="Proteomes" id="UP000179807">
    <property type="component" value="Unassembled WGS sequence"/>
</dbReference>
<evidence type="ECO:0000256" key="1">
    <source>
        <dbReference type="ARBA" id="ARBA00022574"/>
    </source>
</evidence>
<evidence type="ECO:0000313" key="6">
    <source>
        <dbReference type="Proteomes" id="UP000179807"/>
    </source>
</evidence>
<accession>A0A1J4JCH3</accession>
<sequence length="1227" mass="140026">MSKTSRRLSHEQKQEEPSPFAGRESDPKKEIQISKFSNWYSDHALNEPEILEEHPISKILNFQTKTVKYLVAYIRPKQEYIDFVNNNKDDVCFWQSSYVIANEPIEDLNHIVKNQFSVLISPSLVIPLVNQQMQVVLQQVRQVKMRKNVQRIVFHYIAHQIENSPRESLQFPYNEQLHLKDLLDVSGESSCFIFDRDRAGSLFPIFKEFASQNSDNQNSNNNINGSNLNHNINNCNSVKQNNHKNNLNTVAFFSCGEYEMLPRSTDYPTDLFTSCLTSPARVALVWHSRHYYCFQSGSLQPISLMFLEEIDAADDLERQRVKALLDDLYSTLKSTVEAIALKSIDPELFVKLFRSDNVISELTVNFILACRILNCFNTHPKSYPELPNMNNSREWHTFDLRLDAALYLLSHGDNQIIPTSSLTNSFNNTFNNSFGNNLYYSNNINSMNNLNLSNLNSTINSIGSNIKYSGSSNSINIINSTNNNQNLHSNNNRLLSYHHFLRQVLDTFKNMMNSQIESVYPPFELSFLPSIINDPELSELACEVLAKYLDSSKKSVEFVLYYPIPKALFGLLLKNKPNNLSKHILFCLIKILAYHQSARYSLLELNQSLVEKVLIASLKESLNSSSHLVVILLALLMKDSVSIFRQMITDPSVFTRLGVDRFEGDSRLWALNIISGAVASIKDYILIGRLLEPILQICKTATPELHATLVSSLSSFIKTNSAITPGSKDSLKKRKQVEHKAVEAAFEFEKSSSYKVRRELFILSKKFYESNLQKFSSQTNNNNQQAKPVKPFYAKIAKFIENCEKDPDETVRKAQQSTILNSYISMLLRPIRKLLNGNFSFEEIFEGDNANPETYDSINEFEIITNSTKMSSISPNGIIDTGKIESGKRDKPRSLRKQTQSHVRRNSMKFKPIQQKPLKINTSYHHSAEITSELTYLNDMKYSFGDSNGNVCIKEWENSINLLHSYNIKSKCPIIDLEYTNNSGDPLLFAVNTERNCYVQKIQSDYSLLNVGSFPLYGDNRVKIDKKRGMLISYAFCEGNEYHVRDLRTDRFLPSIIPKIGPTKDIQFVSYFDDVFAICGSGFECYDLRASVTEPCFSVCDDLESPALQLEIVEETIPTFAFALECHSVCKIDMRHPEGMRTSKIFCCCEQCNQRTFGFAVQPRAMTAAISTEDGVTCVNVQNYMQEEIAPNIRNGMRIENPSSLLFHPNEFSLSLVNNGEYIMTAS</sequence>
<reference evidence="5" key="1">
    <citation type="submission" date="2016-10" db="EMBL/GenBank/DDBJ databases">
        <authorList>
            <person name="Benchimol M."/>
            <person name="Almeida L.G."/>
            <person name="Vasconcelos A.T."/>
            <person name="Perreira-Neves A."/>
            <person name="Rosa I.A."/>
            <person name="Tasca T."/>
            <person name="Bogo M.R."/>
            <person name="de Souza W."/>
        </authorList>
    </citation>
    <scope>NUCLEOTIDE SEQUENCE [LARGE SCALE GENOMIC DNA]</scope>
    <source>
        <strain evidence="5">K</strain>
    </source>
</reference>
<gene>
    <name evidence="5" type="ORF">TRFO_38834</name>
</gene>
<feature type="compositionally biased region" description="Basic and acidic residues" evidence="3">
    <location>
        <begin position="882"/>
        <end position="893"/>
    </location>
</feature>
<dbReference type="InterPro" id="IPR029347">
    <property type="entry name" value="Raptor_N"/>
</dbReference>
<evidence type="ECO:0000313" key="5">
    <source>
        <dbReference type="EMBL" id="OHS94972.1"/>
    </source>
</evidence>
<dbReference type="RefSeq" id="XP_068348109.1">
    <property type="nucleotide sequence ID" value="XM_068512279.1"/>
</dbReference>
<feature type="region of interest" description="Disordered" evidence="3">
    <location>
        <begin position="874"/>
        <end position="904"/>
    </location>
</feature>
<feature type="region of interest" description="Disordered" evidence="3">
    <location>
        <begin position="1"/>
        <end position="29"/>
    </location>
</feature>
<name>A0A1J4JCH3_9EUKA</name>
<dbReference type="GO" id="GO:0005737">
    <property type="term" value="C:cytoplasm"/>
    <property type="evidence" value="ECO:0007669"/>
    <property type="project" value="TreeGrafter"/>
</dbReference>
<dbReference type="GO" id="GO:0030307">
    <property type="term" value="P:positive regulation of cell growth"/>
    <property type="evidence" value="ECO:0007669"/>
    <property type="project" value="TreeGrafter"/>
</dbReference>
<dbReference type="PANTHER" id="PTHR12848">
    <property type="entry name" value="REGULATORY-ASSOCIATED PROTEIN OF MTOR"/>
    <property type="match status" value="1"/>
</dbReference>
<protein>
    <recommendedName>
        <fullName evidence="4">Raptor N-terminal CASPase-like domain-containing protein</fullName>
    </recommendedName>
</protein>
<organism evidence="5 6">
    <name type="scientific">Tritrichomonas foetus</name>
    <dbReference type="NCBI Taxonomy" id="1144522"/>
    <lineage>
        <taxon>Eukaryota</taxon>
        <taxon>Metamonada</taxon>
        <taxon>Parabasalia</taxon>
        <taxon>Tritrichomonadida</taxon>
        <taxon>Tritrichomonadidae</taxon>
        <taxon>Tritrichomonas</taxon>
    </lineage>
</organism>
<feature type="domain" description="Raptor N-terminal CASPase-like" evidence="4">
    <location>
        <begin position="63"/>
        <end position="207"/>
    </location>
</feature>
<dbReference type="GO" id="GO:0071230">
    <property type="term" value="P:cellular response to amino acid stimulus"/>
    <property type="evidence" value="ECO:0007669"/>
    <property type="project" value="TreeGrafter"/>
</dbReference>
<dbReference type="GeneID" id="94846983"/>
<dbReference type="SMART" id="SM01302">
    <property type="entry name" value="Raptor_N"/>
    <property type="match status" value="1"/>
</dbReference>
<dbReference type="InterPro" id="IPR016024">
    <property type="entry name" value="ARM-type_fold"/>
</dbReference>
<dbReference type="AlphaFoldDB" id="A0A1J4JCH3"/>
<evidence type="ECO:0000256" key="2">
    <source>
        <dbReference type="ARBA" id="ARBA00022737"/>
    </source>
</evidence>
<dbReference type="GO" id="GO:0031931">
    <property type="term" value="C:TORC1 complex"/>
    <property type="evidence" value="ECO:0007669"/>
    <property type="project" value="InterPro"/>
</dbReference>
<dbReference type="PRINTS" id="PR01547">
    <property type="entry name" value="YEAST176DUF"/>
</dbReference>
<keyword evidence="6" id="KW-1185">Reference proteome</keyword>
<dbReference type="Gene3D" id="1.25.10.10">
    <property type="entry name" value="Leucine-rich Repeat Variant"/>
    <property type="match status" value="1"/>
</dbReference>
<proteinExistence type="predicted"/>
<dbReference type="GO" id="GO:0010506">
    <property type="term" value="P:regulation of autophagy"/>
    <property type="evidence" value="ECO:0007669"/>
    <property type="project" value="TreeGrafter"/>
</dbReference>
<comment type="caution">
    <text evidence="5">The sequence shown here is derived from an EMBL/GenBank/DDBJ whole genome shotgun (WGS) entry which is preliminary data.</text>
</comment>
<dbReference type="InterPro" id="IPR011989">
    <property type="entry name" value="ARM-like"/>
</dbReference>
<dbReference type="GO" id="GO:0030674">
    <property type="term" value="F:protein-macromolecule adaptor activity"/>
    <property type="evidence" value="ECO:0007669"/>
    <property type="project" value="TreeGrafter"/>
</dbReference>